<dbReference type="PANTHER" id="PTHR30023">
    <property type="entry name" value="D-ALANYL-D-ALANINE CARBOXYPEPTIDASE"/>
    <property type="match status" value="1"/>
</dbReference>
<evidence type="ECO:0000313" key="5">
    <source>
        <dbReference type="Proteomes" id="UP001596138"/>
    </source>
</evidence>
<evidence type="ECO:0000256" key="1">
    <source>
        <dbReference type="ARBA" id="ARBA00006096"/>
    </source>
</evidence>
<dbReference type="Gene3D" id="3.40.710.10">
    <property type="entry name" value="DD-peptidase/beta-lactamase superfamily"/>
    <property type="match status" value="2"/>
</dbReference>
<keyword evidence="2" id="KW-0378">Hydrolase</keyword>
<evidence type="ECO:0000313" key="4">
    <source>
        <dbReference type="EMBL" id="MFC6239223.1"/>
    </source>
</evidence>
<dbReference type="Proteomes" id="UP001596138">
    <property type="component" value="Unassembled WGS sequence"/>
</dbReference>
<dbReference type="InterPro" id="IPR012338">
    <property type="entry name" value="Beta-lactam/transpept-like"/>
</dbReference>
<accession>A0ABW1T3B1</accession>
<dbReference type="PANTHER" id="PTHR30023:SF0">
    <property type="entry name" value="PENICILLIN-SENSITIVE CARBOXYPEPTIDASE A"/>
    <property type="match status" value="1"/>
</dbReference>
<reference evidence="5" key="1">
    <citation type="journal article" date="2019" name="Int. J. Syst. Evol. Microbiol.">
        <title>The Global Catalogue of Microorganisms (GCM) 10K type strain sequencing project: providing services to taxonomists for standard genome sequencing and annotation.</title>
        <authorList>
            <consortium name="The Broad Institute Genomics Platform"/>
            <consortium name="The Broad Institute Genome Sequencing Center for Infectious Disease"/>
            <person name="Wu L."/>
            <person name="Ma J."/>
        </authorList>
    </citation>
    <scope>NUCLEOTIDE SEQUENCE [LARGE SCALE GENOMIC DNA]</scope>
    <source>
        <strain evidence="5">CGMCC 4.7317</strain>
    </source>
</reference>
<dbReference type="RefSeq" id="WP_386768105.1">
    <property type="nucleotide sequence ID" value="NZ_JBHSTI010000008.1"/>
</dbReference>
<proteinExistence type="inferred from homology"/>
<keyword evidence="4" id="KW-0121">Carboxypeptidase</keyword>
<dbReference type="GO" id="GO:0004180">
    <property type="term" value="F:carboxypeptidase activity"/>
    <property type="evidence" value="ECO:0007669"/>
    <property type="project" value="UniProtKB-KW"/>
</dbReference>
<gene>
    <name evidence="4" type="ORF">ACFQGU_15190</name>
</gene>
<comment type="similarity">
    <text evidence="1">Belongs to the peptidase S13 family.</text>
</comment>
<evidence type="ECO:0000256" key="2">
    <source>
        <dbReference type="ARBA" id="ARBA00022801"/>
    </source>
</evidence>
<dbReference type="InterPro" id="IPR000667">
    <property type="entry name" value="Peptidase_S13"/>
</dbReference>
<dbReference type="Pfam" id="PF02113">
    <property type="entry name" value="Peptidase_S13"/>
    <property type="match status" value="2"/>
</dbReference>
<dbReference type="SUPFAM" id="SSF56601">
    <property type="entry name" value="beta-lactamase/transpeptidase-like"/>
    <property type="match status" value="1"/>
</dbReference>
<comment type="caution">
    <text evidence="4">The sequence shown here is derived from an EMBL/GenBank/DDBJ whole genome shotgun (WGS) entry which is preliminary data.</text>
</comment>
<dbReference type="EMBL" id="JBHSTI010000008">
    <property type="protein sequence ID" value="MFC6239223.1"/>
    <property type="molecule type" value="Genomic_DNA"/>
</dbReference>
<protein>
    <submittedName>
        <fullName evidence="4">D-alanyl-D-alanine carboxypeptidase/D-alanyl-D-alanine-endopeptidase</fullName>
    </submittedName>
</protein>
<feature type="signal peptide" evidence="3">
    <location>
        <begin position="1"/>
        <end position="28"/>
    </location>
</feature>
<sequence>MTRRLVAPVAVSAAALAALLLGALPANAEVPPDSGATTPPTSSVPLDGYDAYVAAQTRMAALLPARVAAARALGPAPGILVSDAGTGEVAYAAHSTTPMRGASTTKLLTAVTSLATLGTTTRFPTTVLDGRRATEVVLQGGGDPMLTSAQVSALARSTARALVPRAPAAGSATTFRVTVKVDDTLYPVPTPAVGWPSHYLPYVVAPVRPLIRDLRNSWDSAKDVGTYFAARLAVELKAALAARPDLAVSAAYSGKMAAADGAPVIARFAGNTSASALRLMLLVSDNDVAEMMLRNSAVAATGAGSWTAARSTARSTLNGLGIDTTGWVFDDGSGVSRTDRLTARGLVQLLRVAQSPVHPELAPLRGWLPVGGVSGTLKAANGRFTTSPTSCARGDVFAKTGTLFDTIGLAGYARGSDGRLKTFAVLVHRSGETYPKLTVRQSVDRVAATATGCY</sequence>
<keyword evidence="3" id="KW-0732">Signal</keyword>
<keyword evidence="4" id="KW-0645">Protease</keyword>
<keyword evidence="5" id="KW-1185">Reference proteome</keyword>
<name>A0ABW1T3B1_9ACTN</name>
<evidence type="ECO:0000256" key="3">
    <source>
        <dbReference type="SAM" id="SignalP"/>
    </source>
</evidence>
<feature type="chain" id="PRO_5046321650" evidence="3">
    <location>
        <begin position="29"/>
        <end position="454"/>
    </location>
</feature>
<dbReference type="PRINTS" id="PR00922">
    <property type="entry name" value="DADACBPTASE3"/>
</dbReference>
<organism evidence="4 5">
    <name type="scientific">Longivirga aurantiaca</name>
    <dbReference type="NCBI Taxonomy" id="1837743"/>
    <lineage>
        <taxon>Bacteria</taxon>
        <taxon>Bacillati</taxon>
        <taxon>Actinomycetota</taxon>
        <taxon>Actinomycetes</taxon>
        <taxon>Sporichthyales</taxon>
        <taxon>Sporichthyaceae</taxon>
        <taxon>Longivirga</taxon>
    </lineage>
</organism>